<dbReference type="EnsemblPlants" id="Pp3c17_15820V3.1">
    <property type="protein sequence ID" value="PAC:32905861.CDS.1"/>
    <property type="gene ID" value="Pp3c17_15820"/>
</dbReference>
<dbReference type="PaxDb" id="3218-PP1S98_241V6.1"/>
<gene>
    <name evidence="1" type="ORF">PHYPA_022147</name>
</gene>
<dbReference type="AlphaFoldDB" id="A0A2K1J444"/>
<evidence type="ECO:0000313" key="3">
    <source>
        <dbReference type="Proteomes" id="UP000006727"/>
    </source>
</evidence>
<proteinExistence type="predicted"/>
<dbReference type="Proteomes" id="UP000006727">
    <property type="component" value="Chromosome 17"/>
</dbReference>
<protein>
    <submittedName>
        <fullName evidence="1 2">Uncharacterized protein</fullName>
    </submittedName>
</protein>
<evidence type="ECO:0000313" key="1">
    <source>
        <dbReference type="EMBL" id="PNR36296.1"/>
    </source>
</evidence>
<dbReference type="EMBL" id="ABEU02000017">
    <property type="protein sequence ID" value="PNR36296.1"/>
    <property type="molecule type" value="Genomic_DNA"/>
</dbReference>
<accession>A0A2K1J444</accession>
<organism evidence="1">
    <name type="scientific">Physcomitrium patens</name>
    <name type="common">Spreading-leaved earth moss</name>
    <name type="synonym">Physcomitrella patens</name>
    <dbReference type="NCBI Taxonomy" id="3218"/>
    <lineage>
        <taxon>Eukaryota</taxon>
        <taxon>Viridiplantae</taxon>
        <taxon>Streptophyta</taxon>
        <taxon>Embryophyta</taxon>
        <taxon>Bryophyta</taxon>
        <taxon>Bryophytina</taxon>
        <taxon>Bryopsida</taxon>
        <taxon>Funariidae</taxon>
        <taxon>Funariales</taxon>
        <taxon>Funariaceae</taxon>
        <taxon>Physcomitrium</taxon>
    </lineage>
</organism>
<dbReference type="Gramene" id="Pp3c17_15820V3.1">
    <property type="protein sequence ID" value="PAC:32905861.CDS.1"/>
    <property type="gene ID" value="Pp3c17_15820"/>
</dbReference>
<reference evidence="1 3" key="1">
    <citation type="journal article" date="2008" name="Science">
        <title>The Physcomitrella genome reveals evolutionary insights into the conquest of land by plants.</title>
        <authorList>
            <person name="Rensing S."/>
            <person name="Lang D."/>
            <person name="Zimmer A."/>
            <person name="Terry A."/>
            <person name="Salamov A."/>
            <person name="Shapiro H."/>
            <person name="Nishiyama T."/>
            <person name="Perroud P.-F."/>
            <person name="Lindquist E."/>
            <person name="Kamisugi Y."/>
            <person name="Tanahashi T."/>
            <person name="Sakakibara K."/>
            <person name="Fujita T."/>
            <person name="Oishi K."/>
            <person name="Shin-I T."/>
            <person name="Kuroki Y."/>
            <person name="Toyoda A."/>
            <person name="Suzuki Y."/>
            <person name="Hashimoto A."/>
            <person name="Yamaguchi K."/>
            <person name="Sugano A."/>
            <person name="Kohara Y."/>
            <person name="Fujiyama A."/>
            <person name="Anterola A."/>
            <person name="Aoki S."/>
            <person name="Ashton N."/>
            <person name="Barbazuk W.B."/>
            <person name="Barker E."/>
            <person name="Bennetzen J."/>
            <person name="Bezanilla M."/>
            <person name="Blankenship R."/>
            <person name="Cho S.H."/>
            <person name="Dutcher S."/>
            <person name="Estelle M."/>
            <person name="Fawcett J.A."/>
            <person name="Gundlach H."/>
            <person name="Hanada K."/>
            <person name="Heyl A."/>
            <person name="Hicks K.A."/>
            <person name="Hugh J."/>
            <person name="Lohr M."/>
            <person name="Mayer K."/>
            <person name="Melkozernov A."/>
            <person name="Murata T."/>
            <person name="Nelson D."/>
            <person name="Pils B."/>
            <person name="Prigge M."/>
            <person name="Reiss B."/>
            <person name="Renner T."/>
            <person name="Rombauts S."/>
            <person name="Rushton P."/>
            <person name="Sanderfoot A."/>
            <person name="Schween G."/>
            <person name="Shiu S.-H."/>
            <person name="Stueber K."/>
            <person name="Theodoulou F.L."/>
            <person name="Tu H."/>
            <person name="Van de Peer Y."/>
            <person name="Verrier P.J."/>
            <person name="Waters E."/>
            <person name="Wood A."/>
            <person name="Yang L."/>
            <person name="Cove D."/>
            <person name="Cuming A."/>
            <person name="Hasebe M."/>
            <person name="Lucas S."/>
            <person name="Mishler D.B."/>
            <person name="Reski R."/>
            <person name="Grigoriev I."/>
            <person name="Quatrano R.S."/>
            <person name="Boore J.L."/>
        </authorList>
    </citation>
    <scope>NUCLEOTIDE SEQUENCE [LARGE SCALE GENOMIC DNA]</scope>
    <source>
        <strain evidence="2 3">cv. Gransden 2004</strain>
    </source>
</reference>
<keyword evidence="3" id="KW-1185">Reference proteome</keyword>
<name>A0A2K1J444_PHYPA</name>
<reference evidence="2" key="3">
    <citation type="submission" date="2020-12" db="UniProtKB">
        <authorList>
            <consortium name="EnsemblPlants"/>
        </authorList>
    </citation>
    <scope>IDENTIFICATION</scope>
</reference>
<dbReference type="InParanoid" id="A0A2K1J444"/>
<sequence>MHTRRWPKPTWGCTVFSDAPRLMVAEKSPFAGDTHQTSPLSAFGLIPIIALYRC</sequence>
<reference evidence="1 3" key="2">
    <citation type="journal article" date="2018" name="Plant J.">
        <title>The Physcomitrella patens chromosome-scale assembly reveals moss genome structure and evolution.</title>
        <authorList>
            <person name="Lang D."/>
            <person name="Ullrich K.K."/>
            <person name="Murat F."/>
            <person name="Fuchs J."/>
            <person name="Jenkins J."/>
            <person name="Haas F.B."/>
            <person name="Piednoel M."/>
            <person name="Gundlach H."/>
            <person name="Van Bel M."/>
            <person name="Meyberg R."/>
            <person name="Vives C."/>
            <person name="Morata J."/>
            <person name="Symeonidi A."/>
            <person name="Hiss M."/>
            <person name="Muchero W."/>
            <person name="Kamisugi Y."/>
            <person name="Saleh O."/>
            <person name="Blanc G."/>
            <person name="Decker E.L."/>
            <person name="van Gessel N."/>
            <person name="Grimwood J."/>
            <person name="Hayes R.D."/>
            <person name="Graham S.W."/>
            <person name="Gunter L.E."/>
            <person name="McDaniel S.F."/>
            <person name="Hoernstein S.N.W."/>
            <person name="Larsson A."/>
            <person name="Li F.W."/>
            <person name="Perroud P.F."/>
            <person name="Phillips J."/>
            <person name="Ranjan P."/>
            <person name="Rokshar D.S."/>
            <person name="Rothfels C.J."/>
            <person name="Schneider L."/>
            <person name="Shu S."/>
            <person name="Stevenson D.W."/>
            <person name="Thummler F."/>
            <person name="Tillich M."/>
            <person name="Villarreal Aguilar J.C."/>
            <person name="Widiez T."/>
            <person name="Wong G.K."/>
            <person name="Wymore A."/>
            <person name="Zhang Y."/>
            <person name="Zimmer A.D."/>
            <person name="Quatrano R.S."/>
            <person name="Mayer K.F.X."/>
            <person name="Goodstein D."/>
            <person name="Casacuberta J.M."/>
            <person name="Vandepoele K."/>
            <person name="Reski R."/>
            <person name="Cuming A.C."/>
            <person name="Tuskan G.A."/>
            <person name="Maumus F."/>
            <person name="Salse J."/>
            <person name="Schmutz J."/>
            <person name="Rensing S.A."/>
        </authorList>
    </citation>
    <scope>NUCLEOTIDE SEQUENCE [LARGE SCALE GENOMIC DNA]</scope>
    <source>
        <strain evidence="2 3">cv. Gransden 2004</strain>
    </source>
</reference>
<evidence type="ECO:0000313" key="2">
    <source>
        <dbReference type="EnsemblPlants" id="PAC:32905861.CDS.1"/>
    </source>
</evidence>